<proteinExistence type="predicted"/>
<dbReference type="RefSeq" id="WP_066266805.1">
    <property type="nucleotide sequence ID" value="NZ_JARMAB010000005.1"/>
</dbReference>
<organism evidence="9 10">
    <name type="scientific">Heyndrickxia acidicola</name>
    <dbReference type="NCBI Taxonomy" id="209389"/>
    <lineage>
        <taxon>Bacteria</taxon>
        <taxon>Bacillati</taxon>
        <taxon>Bacillota</taxon>
        <taxon>Bacilli</taxon>
        <taxon>Bacillales</taxon>
        <taxon>Bacillaceae</taxon>
        <taxon>Heyndrickxia</taxon>
    </lineage>
</organism>
<dbReference type="PANTHER" id="PTHR23517:SF3">
    <property type="entry name" value="INTEGRAL MEMBRANE TRANSPORT PROTEIN"/>
    <property type="match status" value="1"/>
</dbReference>
<dbReference type="InterPro" id="IPR005829">
    <property type="entry name" value="Sugar_transporter_CS"/>
</dbReference>
<dbReference type="CDD" id="cd17329">
    <property type="entry name" value="MFS_MdtH_MDR_like"/>
    <property type="match status" value="1"/>
</dbReference>
<dbReference type="Gene3D" id="1.20.1250.20">
    <property type="entry name" value="MFS general substrate transporter like domains"/>
    <property type="match status" value="1"/>
</dbReference>
<evidence type="ECO:0000313" key="10">
    <source>
        <dbReference type="Proteomes" id="UP001341444"/>
    </source>
</evidence>
<keyword evidence="2" id="KW-0813">Transport</keyword>
<evidence type="ECO:0000256" key="1">
    <source>
        <dbReference type="ARBA" id="ARBA00004651"/>
    </source>
</evidence>
<dbReference type="InterPro" id="IPR020846">
    <property type="entry name" value="MFS_dom"/>
</dbReference>
<feature type="transmembrane region" description="Helical" evidence="7">
    <location>
        <begin position="74"/>
        <end position="91"/>
    </location>
</feature>
<name>A0ABU6MC77_9BACI</name>
<feature type="transmembrane region" description="Helical" evidence="7">
    <location>
        <begin position="273"/>
        <end position="292"/>
    </location>
</feature>
<keyword evidence="6 7" id="KW-0472">Membrane</keyword>
<dbReference type="PROSITE" id="PS00216">
    <property type="entry name" value="SUGAR_TRANSPORT_1"/>
    <property type="match status" value="1"/>
</dbReference>
<evidence type="ECO:0000256" key="4">
    <source>
        <dbReference type="ARBA" id="ARBA00022692"/>
    </source>
</evidence>
<evidence type="ECO:0000256" key="2">
    <source>
        <dbReference type="ARBA" id="ARBA00022448"/>
    </source>
</evidence>
<feature type="transmembrane region" description="Helical" evidence="7">
    <location>
        <begin position="139"/>
        <end position="159"/>
    </location>
</feature>
<keyword evidence="5 7" id="KW-1133">Transmembrane helix</keyword>
<evidence type="ECO:0000259" key="8">
    <source>
        <dbReference type="PROSITE" id="PS50850"/>
    </source>
</evidence>
<feature type="transmembrane region" description="Helical" evidence="7">
    <location>
        <begin position="97"/>
        <end position="118"/>
    </location>
</feature>
<evidence type="ECO:0000256" key="3">
    <source>
        <dbReference type="ARBA" id="ARBA00022475"/>
    </source>
</evidence>
<comment type="subcellular location">
    <subcellularLocation>
        <location evidence="1">Cell membrane</location>
        <topology evidence="1">Multi-pass membrane protein</topology>
    </subcellularLocation>
</comment>
<feature type="transmembrane region" description="Helical" evidence="7">
    <location>
        <begin position="12"/>
        <end position="36"/>
    </location>
</feature>
<dbReference type="SUPFAM" id="SSF103473">
    <property type="entry name" value="MFS general substrate transporter"/>
    <property type="match status" value="1"/>
</dbReference>
<feature type="domain" description="Major facilitator superfamily (MFS) profile" evidence="8">
    <location>
        <begin position="1"/>
        <end position="415"/>
    </location>
</feature>
<accession>A0ABU6MC77</accession>
<evidence type="ECO:0000313" key="9">
    <source>
        <dbReference type="EMBL" id="MED1202271.1"/>
    </source>
</evidence>
<feature type="transmembrane region" description="Helical" evidence="7">
    <location>
        <begin position="42"/>
        <end position="62"/>
    </location>
</feature>
<evidence type="ECO:0000256" key="5">
    <source>
        <dbReference type="ARBA" id="ARBA00022989"/>
    </source>
</evidence>
<evidence type="ECO:0000256" key="6">
    <source>
        <dbReference type="ARBA" id="ARBA00023136"/>
    </source>
</evidence>
<dbReference type="InterPro" id="IPR011701">
    <property type="entry name" value="MFS"/>
</dbReference>
<protein>
    <submittedName>
        <fullName evidence="9">MFS transporter</fullName>
    </submittedName>
</protein>
<sequence length="422" mass="47469">MRIRDWDRNLKVRLFGESLMNLTFWMFFPFLTIYFTEAFGKTAAGVLLITSQVFSVFANLLGGFYADRYGRKKMMVISSIGQGAAFLIFGFSNSPWLHSATVGFICFTVASIFGSFYYPASQAMVADVVNEKDRSHVFAVFYTSVNISVVVGPILGSIFFTYYRFQLLTVTGIICIFLGFLLFKFTRETAPEFRAVSPATRQHWTDVLKKQFHSYGIILKDRIFTLFIFGGVLVAMTFMQLDLILPVFTKEEVDAASLIDLGSVHLSLTGQQLFGFILSENGLLVALFTVIITRWAAKFPEKRIFILSSLSYAVSIYLFGELKTGWGLIFAMIIFSFGELVVTGIQQTFVSHLSPEHMRGQYFAASSLRYTIGRTIAPISIPLASWIGYQGTFLILALLAAASACVYLLMFKKLDLRKRSLQ</sequence>
<feature type="transmembrane region" description="Helical" evidence="7">
    <location>
        <begin position="223"/>
        <end position="241"/>
    </location>
</feature>
<dbReference type="Proteomes" id="UP001341444">
    <property type="component" value="Unassembled WGS sequence"/>
</dbReference>
<gene>
    <name evidence="9" type="ORF">P4T90_04090</name>
</gene>
<keyword evidence="10" id="KW-1185">Reference proteome</keyword>
<dbReference type="PROSITE" id="PS50850">
    <property type="entry name" value="MFS"/>
    <property type="match status" value="1"/>
</dbReference>
<dbReference type="PANTHER" id="PTHR23517">
    <property type="entry name" value="RESISTANCE PROTEIN MDTM, PUTATIVE-RELATED-RELATED"/>
    <property type="match status" value="1"/>
</dbReference>
<dbReference type="EMBL" id="JARMAB010000005">
    <property type="protein sequence ID" value="MED1202271.1"/>
    <property type="molecule type" value="Genomic_DNA"/>
</dbReference>
<dbReference type="Pfam" id="PF07690">
    <property type="entry name" value="MFS_1"/>
    <property type="match status" value="2"/>
</dbReference>
<dbReference type="InterPro" id="IPR050171">
    <property type="entry name" value="MFS_Transporters"/>
</dbReference>
<reference evidence="9 10" key="1">
    <citation type="submission" date="2023-03" db="EMBL/GenBank/DDBJ databases">
        <title>Bacillus Genome Sequencing.</title>
        <authorList>
            <person name="Dunlap C."/>
        </authorList>
    </citation>
    <scope>NUCLEOTIDE SEQUENCE [LARGE SCALE GENOMIC DNA]</scope>
    <source>
        <strain evidence="9 10">B-23453</strain>
    </source>
</reference>
<keyword evidence="3" id="KW-1003">Cell membrane</keyword>
<dbReference type="InterPro" id="IPR036259">
    <property type="entry name" value="MFS_trans_sf"/>
</dbReference>
<keyword evidence="4 7" id="KW-0812">Transmembrane</keyword>
<feature type="transmembrane region" description="Helical" evidence="7">
    <location>
        <begin position="165"/>
        <end position="183"/>
    </location>
</feature>
<comment type="caution">
    <text evidence="9">The sequence shown here is derived from an EMBL/GenBank/DDBJ whole genome shotgun (WGS) entry which is preliminary data.</text>
</comment>
<feature type="transmembrane region" description="Helical" evidence="7">
    <location>
        <begin position="393"/>
        <end position="411"/>
    </location>
</feature>
<evidence type="ECO:0000256" key="7">
    <source>
        <dbReference type="SAM" id="Phobius"/>
    </source>
</evidence>